<feature type="transmembrane region" description="Helical" evidence="6">
    <location>
        <begin position="98"/>
        <end position="119"/>
    </location>
</feature>
<keyword evidence="4 6" id="KW-1133">Transmembrane helix</keyword>
<evidence type="ECO:0000256" key="5">
    <source>
        <dbReference type="ARBA" id="ARBA00023136"/>
    </source>
</evidence>
<dbReference type="EMBL" id="PYXZ01000008">
    <property type="protein sequence ID" value="PUA79865.1"/>
    <property type="molecule type" value="Genomic_DNA"/>
</dbReference>
<proteinExistence type="inferred from homology"/>
<keyword evidence="8" id="KW-1185">Reference proteome</keyword>
<dbReference type="RefSeq" id="WP_108345730.1">
    <property type="nucleotide sequence ID" value="NZ_PYXZ01000008.1"/>
</dbReference>
<accession>A0A2R7YU15</accession>
<gene>
    <name evidence="7" type="ORF">C7S10_17555</name>
</gene>
<comment type="similarity">
    <text evidence="2 6">Belongs to the 4-toluene sulfonate uptake permease (TSUP) (TC 2.A.102) family.</text>
</comment>
<feature type="transmembrane region" description="Helical" evidence="6">
    <location>
        <begin position="204"/>
        <end position="225"/>
    </location>
</feature>
<organism evidence="7 8">
    <name type="scientific">Nocardioides currus</name>
    <dbReference type="NCBI Taxonomy" id="2133958"/>
    <lineage>
        <taxon>Bacteria</taxon>
        <taxon>Bacillati</taxon>
        <taxon>Actinomycetota</taxon>
        <taxon>Actinomycetes</taxon>
        <taxon>Propionibacteriales</taxon>
        <taxon>Nocardioidaceae</taxon>
        <taxon>Nocardioides</taxon>
    </lineage>
</organism>
<dbReference type="InterPro" id="IPR051598">
    <property type="entry name" value="TSUP/Inactive_protease-like"/>
</dbReference>
<evidence type="ECO:0000256" key="4">
    <source>
        <dbReference type="ARBA" id="ARBA00022989"/>
    </source>
</evidence>
<dbReference type="GO" id="GO:0005886">
    <property type="term" value="C:plasma membrane"/>
    <property type="evidence" value="ECO:0007669"/>
    <property type="project" value="UniProtKB-SubCell"/>
</dbReference>
<dbReference type="PANTHER" id="PTHR43701">
    <property type="entry name" value="MEMBRANE TRANSPORTER PROTEIN MJ0441-RELATED"/>
    <property type="match status" value="1"/>
</dbReference>
<feature type="transmembrane region" description="Helical" evidence="6">
    <location>
        <begin position="32"/>
        <end position="52"/>
    </location>
</feature>
<evidence type="ECO:0000313" key="7">
    <source>
        <dbReference type="EMBL" id="PUA79865.1"/>
    </source>
</evidence>
<dbReference type="InterPro" id="IPR002781">
    <property type="entry name" value="TM_pro_TauE-like"/>
</dbReference>
<evidence type="ECO:0000256" key="1">
    <source>
        <dbReference type="ARBA" id="ARBA00004141"/>
    </source>
</evidence>
<feature type="transmembrane region" description="Helical" evidence="6">
    <location>
        <begin position="174"/>
        <end position="198"/>
    </location>
</feature>
<evidence type="ECO:0000256" key="3">
    <source>
        <dbReference type="ARBA" id="ARBA00022692"/>
    </source>
</evidence>
<dbReference type="Proteomes" id="UP000244867">
    <property type="component" value="Unassembled WGS sequence"/>
</dbReference>
<sequence>MRKLIVLGFVGLIAQLIDGSLGMAYGVTSSTLLLAAGVAPAAASAAVHFSEIGTSLVSGASHHKLGNVDWRTVSILAVPGFVGAFIGATALSNMDAGVAKPIVAAILLGLGIYVIYRFLRLGGRRPQFKGRPGVAFLAPMGLIGGTLDAIGGGGWGPVGTTSLLSSGRLEPRKVVGSIDTSEFVVAVGGSLGFILALGSQGINWGYAAALLAGGVVAAPIAAWLVKHLAARVLGVAAGGLIVLTNSKTILEALGVPGVGVAVTAAVLFVAWVTGIVWAVKQERLARATAGEPELELASA</sequence>
<dbReference type="Pfam" id="PF01925">
    <property type="entry name" value="TauE"/>
    <property type="match status" value="1"/>
</dbReference>
<feature type="transmembrane region" description="Helical" evidence="6">
    <location>
        <begin position="73"/>
        <end position="92"/>
    </location>
</feature>
<reference evidence="7 8" key="1">
    <citation type="submission" date="2018-03" db="EMBL/GenBank/DDBJ databases">
        <authorList>
            <person name="Keele B.F."/>
        </authorList>
    </citation>
    <scope>NUCLEOTIDE SEQUENCE [LARGE SCALE GENOMIC DNA]</scope>
    <source>
        <strain evidence="7 8">IB-3</strain>
    </source>
</reference>
<protein>
    <recommendedName>
        <fullName evidence="6">Probable membrane transporter protein</fullName>
    </recommendedName>
</protein>
<evidence type="ECO:0000256" key="2">
    <source>
        <dbReference type="ARBA" id="ARBA00009142"/>
    </source>
</evidence>
<keyword evidence="6" id="KW-1003">Cell membrane</keyword>
<dbReference type="PANTHER" id="PTHR43701:SF12">
    <property type="entry name" value="MEMBRANE TRANSPORTER PROTEIN YTNM-RELATED"/>
    <property type="match status" value="1"/>
</dbReference>
<dbReference type="OrthoDB" id="45564at2"/>
<feature type="transmembrane region" description="Helical" evidence="6">
    <location>
        <begin position="256"/>
        <end position="279"/>
    </location>
</feature>
<name>A0A2R7YU15_9ACTN</name>
<comment type="caution">
    <text evidence="7">The sequence shown here is derived from an EMBL/GenBank/DDBJ whole genome shotgun (WGS) entry which is preliminary data.</text>
</comment>
<keyword evidence="3 6" id="KW-0812">Transmembrane</keyword>
<keyword evidence="5 6" id="KW-0472">Membrane</keyword>
<comment type="subcellular location">
    <subcellularLocation>
        <location evidence="6">Cell membrane</location>
        <topology evidence="6">Multi-pass membrane protein</topology>
    </subcellularLocation>
    <subcellularLocation>
        <location evidence="1">Membrane</location>
        <topology evidence="1">Multi-pass membrane protein</topology>
    </subcellularLocation>
</comment>
<evidence type="ECO:0000313" key="8">
    <source>
        <dbReference type="Proteomes" id="UP000244867"/>
    </source>
</evidence>
<dbReference type="AlphaFoldDB" id="A0A2R7YU15"/>
<evidence type="ECO:0000256" key="6">
    <source>
        <dbReference type="RuleBase" id="RU363041"/>
    </source>
</evidence>